<evidence type="ECO:0000256" key="3">
    <source>
        <dbReference type="ARBA" id="ARBA00022737"/>
    </source>
</evidence>
<comment type="caution">
    <text evidence="5">The sequence shown here is derived from an EMBL/GenBank/DDBJ whole genome shotgun (WGS) entry which is preliminary data.</text>
</comment>
<dbReference type="Proteomes" id="UP000192796">
    <property type="component" value="Unassembled WGS sequence"/>
</dbReference>
<proteinExistence type="inferred from homology"/>
<keyword evidence="3" id="KW-0677">Repeat</keyword>
<evidence type="ECO:0000313" key="6">
    <source>
        <dbReference type="Proteomes" id="UP000192796"/>
    </source>
</evidence>
<dbReference type="EMBL" id="LVYD01000041">
    <property type="protein sequence ID" value="OQP64792.1"/>
    <property type="molecule type" value="Genomic_DNA"/>
</dbReference>
<keyword evidence="2" id="KW-0808">Transferase</keyword>
<organism evidence="5 6">
    <name type="scientific">Niastella vici</name>
    <dbReference type="NCBI Taxonomy" id="1703345"/>
    <lineage>
        <taxon>Bacteria</taxon>
        <taxon>Pseudomonadati</taxon>
        <taxon>Bacteroidota</taxon>
        <taxon>Chitinophagia</taxon>
        <taxon>Chitinophagales</taxon>
        <taxon>Chitinophagaceae</taxon>
        <taxon>Niastella</taxon>
    </lineage>
</organism>
<dbReference type="Gene3D" id="2.160.10.10">
    <property type="entry name" value="Hexapeptide repeat proteins"/>
    <property type="match status" value="1"/>
</dbReference>
<dbReference type="InterPro" id="IPR050179">
    <property type="entry name" value="Trans_hexapeptide_repeat"/>
</dbReference>
<keyword evidence="6" id="KW-1185">Reference proteome</keyword>
<keyword evidence="4" id="KW-0012">Acyltransferase</keyword>
<dbReference type="InterPro" id="IPR018357">
    <property type="entry name" value="Hexapep_transf_CS"/>
</dbReference>
<dbReference type="GO" id="GO:0016746">
    <property type="term" value="F:acyltransferase activity"/>
    <property type="evidence" value="ECO:0007669"/>
    <property type="project" value="UniProtKB-KW"/>
</dbReference>
<dbReference type="CDD" id="cd03358">
    <property type="entry name" value="LbH_WxcM_N_like"/>
    <property type="match status" value="1"/>
</dbReference>
<dbReference type="GO" id="GO:0016853">
    <property type="term" value="F:isomerase activity"/>
    <property type="evidence" value="ECO:0007669"/>
    <property type="project" value="UniProtKB-KW"/>
</dbReference>
<dbReference type="PANTHER" id="PTHR43300:SF4">
    <property type="entry name" value="ACYL-[ACYL-CARRIER-PROTEIN]--UDP-N-ACETYLGLUCOSAMINE O-ACYLTRANSFERASE"/>
    <property type="match status" value="1"/>
</dbReference>
<keyword evidence="5" id="KW-0413">Isomerase</keyword>
<dbReference type="OrthoDB" id="9801697at2"/>
<evidence type="ECO:0000256" key="1">
    <source>
        <dbReference type="ARBA" id="ARBA00007274"/>
    </source>
</evidence>
<dbReference type="AlphaFoldDB" id="A0A1V9G2J4"/>
<protein>
    <submittedName>
        <fullName evidence="5">dTDP-6-deoxy-3,4-keto-hexulose isomerase</fullName>
    </submittedName>
</protein>
<gene>
    <name evidence="5" type="ORF">A3860_18725</name>
</gene>
<evidence type="ECO:0000256" key="4">
    <source>
        <dbReference type="ARBA" id="ARBA00023315"/>
    </source>
</evidence>
<dbReference type="Pfam" id="PF00132">
    <property type="entry name" value="Hexapep"/>
    <property type="match status" value="3"/>
</dbReference>
<dbReference type="PANTHER" id="PTHR43300">
    <property type="entry name" value="ACETYLTRANSFERASE"/>
    <property type="match status" value="1"/>
</dbReference>
<sequence>MIHPLSDVKSKNIGENTAIWQYAIVLEKAVIGNNCNINCHTFIENDVVVGNNVTIKSGVYLWDGIVIEDNVFIGPNTTFTNDKYPRSKQYPEHFLQTIIHKNASIGAGAIILGGITIGEFALIGAGTVVTKNVPPFALVTGNPARITGWVDQKGNKLQAKDGKWYSTEGEVFIIENNTLKQL</sequence>
<name>A0A1V9G2J4_9BACT</name>
<dbReference type="InterPro" id="IPR011004">
    <property type="entry name" value="Trimer_LpxA-like_sf"/>
</dbReference>
<evidence type="ECO:0000256" key="2">
    <source>
        <dbReference type="ARBA" id="ARBA00022679"/>
    </source>
</evidence>
<dbReference type="STRING" id="1703345.A3860_18725"/>
<accession>A0A1V9G2J4</accession>
<dbReference type="InterPro" id="IPR001451">
    <property type="entry name" value="Hexapep"/>
</dbReference>
<dbReference type="RefSeq" id="WP_081146606.1">
    <property type="nucleotide sequence ID" value="NZ_LVYD01000041.1"/>
</dbReference>
<dbReference type="SUPFAM" id="SSF51161">
    <property type="entry name" value="Trimeric LpxA-like enzymes"/>
    <property type="match status" value="1"/>
</dbReference>
<evidence type="ECO:0000313" key="5">
    <source>
        <dbReference type="EMBL" id="OQP64792.1"/>
    </source>
</evidence>
<comment type="similarity">
    <text evidence="1">Belongs to the transferase hexapeptide repeat family.</text>
</comment>
<reference evidence="5 6" key="1">
    <citation type="submission" date="2016-03" db="EMBL/GenBank/DDBJ databases">
        <title>Niastella vici sp. nov., isolated from farmland soil.</title>
        <authorList>
            <person name="Chen L."/>
            <person name="Wang D."/>
            <person name="Yang S."/>
            <person name="Wang G."/>
        </authorList>
    </citation>
    <scope>NUCLEOTIDE SEQUENCE [LARGE SCALE GENOMIC DNA]</scope>
    <source>
        <strain evidence="5 6">DJ57</strain>
    </source>
</reference>
<dbReference type="PROSITE" id="PS00101">
    <property type="entry name" value="HEXAPEP_TRANSFERASES"/>
    <property type="match status" value="1"/>
</dbReference>